<evidence type="ECO:0000313" key="11">
    <source>
        <dbReference type="EMBL" id="WBO84352.1"/>
    </source>
</evidence>
<dbReference type="InterPro" id="IPR051045">
    <property type="entry name" value="TonB-dependent_transducer"/>
</dbReference>
<dbReference type="Proteomes" id="UP001211872">
    <property type="component" value="Chromosome"/>
</dbReference>
<keyword evidence="7" id="KW-0653">Protein transport</keyword>
<feature type="domain" description="TonB C-terminal" evidence="10">
    <location>
        <begin position="184"/>
        <end position="280"/>
    </location>
</feature>
<dbReference type="EMBL" id="CP115396">
    <property type="protein sequence ID" value="WBO84352.1"/>
    <property type="molecule type" value="Genomic_DNA"/>
</dbReference>
<dbReference type="PROSITE" id="PS52015">
    <property type="entry name" value="TONB_CTD"/>
    <property type="match status" value="2"/>
</dbReference>
<dbReference type="PANTHER" id="PTHR33446:SF2">
    <property type="entry name" value="PROTEIN TONB"/>
    <property type="match status" value="1"/>
</dbReference>
<reference evidence="11 12" key="1">
    <citation type="journal article" date="2011" name="Int. J. Syst. Evol. Microbiol.">
        <title>Hymenobacter yonginensis sp. nov., isolated from a mesotrophic artificial lake.</title>
        <authorList>
            <person name="Joung Y."/>
            <person name="Cho S.H."/>
            <person name="Kim H."/>
            <person name="Kim S.B."/>
            <person name="Joh K."/>
        </authorList>
    </citation>
    <scope>NUCLEOTIDE SEQUENCE [LARGE SCALE GENOMIC DNA]</scope>
    <source>
        <strain evidence="11 12">KCTC 22745</strain>
    </source>
</reference>
<protein>
    <submittedName>
        <fullName evidence="11">TonB family protein</fullName>
    </submittedName>
</protein>
<dbReference type="RefSeq" id="WP_270126871.1">
    <property type="nucleotide sequence ID" value="NZ_CP115396.1"/>
</dbReference>
<feature type="domain" description="TonB C-terminal" evidence="10">
    <location>
        <begin position="60"/>
        <end position="156"/>
    </location>
</feature>
<evidence type="ECO:0000256" key="9">
    <source>
        <dbReference type="ARBA" id="ARBA00023136"/>
    </source>
</evidence>
<evidence type="ECO:0000256" key="1">
    <source>
        <dbReference type="ARBA" id="ARBA00004383"/>
    </source>
</evidence>
<keyword evidence="4" id="KW-1003">Cell membrane</keyword>
<dbReference type="Pfam" id="PF03544">
    <property type="entry name" value="TonB_C"/>
    <property type="match status" value="4"/>
</dbReference>
<evidence type="ECO:0000256" key="3">
    <source>
        <dbReference type="ARBA" id="ARBA00022448"/>
    </source>
</evidence>
<dbReference type="NCBIfam" id="TIGR01352">
    <property type="entry name" value="tonB_Cterm"/>
    <property type="match status" value="3"/>
</dbReference>
<keyword evidence="8" id="KW-1133">Transmembrane helix</keyword>
<dbReference type="InterPro" id="IPR037682">
    <property type="entry name" value="TonB_C"/>
</dbReference>
<evidence type="ECO:0000256" key="4">
    <source>
        <dbReference type="ARBA" id="ARBA00022475"/>
    </source>
</evidence>
<comment type="similarity">
    <text evidence="2">Belongs to the TonB family.</text>
</comment>
<evidence type="ECO:0000259" key="10">
    <source>
        <dbReference type="PROSITE" id="PS52015"/>
    </source>
</evidence>
<accession>A0ABY7PNZ9</accession>
<name>A0ABY7PNZ9_9BACT</name>
<evidence type="ECO:0000313" key="12">
    <source>
        <dbReference type="Proteomes" id="UP001211872"/>
    </source>
</evidence>
<evidence type="ECO:0000256" key="6">
    <source>
        <dbReference type="ARBA" id="ARBA00022692"/>
    </source>
</evidence>
<organism evidence="11 12">
    <name type="scientific">Hymenobacter yonginensis</name>
    <dbReference type="NCBI Taxonomy" id="748197"/>
    <lineage>
        <taxon>Bacteria</taxon>
        <taxon>Pseudomonadati</taxon>
        <taxon>Bacteroidota</taxon>
        <taxon>Cytophagia</taxon>
        <taxon>Cytophagales</taxon>
        <taxon>Hymenobacteraceae</taxon>
        <taxon>Hymenobacter</taxon>
    </lineage>
</organism>
<keyword evidence="3" id="KW-0813">Transport</keyword>
<keyword evidence="6" id="KW-0812">Transmembrane</keyword>
<sequence>MSLLSATSSRCLLLTGLLTALPLLPLLAQKQPAANRQPPSAHATEPVYETQQVEIWPEYPAGLFALKQYLKSARLPAEVREGRIRGAVYVSFVVRSDGRLTDISVLRGLSSGTDAEALHLIKAMPAWRPARRLDKAVAVRHSVPVVFETPAGKTPNTPAAGTIIEDTSMSKAYTFVEQMPVFPGGMDSLRAYIQQHVKYPAQALREKVEGRVFVRFVVDTKGLVREVQVQKGIGAGCDEEAVRVVRSLPRFEPGKQNGQQVPVYYTVPVVFNVTPPRSSDLMDMPAQATPVPPQPEPEKVYTYVEQMPTLSGPAGRTTLSIAIQQALVLPPEVREGRSEGTVFLNFVVQSTGTISDLKVVRGLCPACDAAALAAVRALPPFEPGKQNGRAVAVQFTVPVQMLGPNHVFEGGQVAMPAVFPGGGLALRQYLTKELKEPKVLKQEDLRGAVEVRFVVQADGSIGAAEITRPLCRSCDEEALRLMRAMPRWTPARNAANQPVSVRQQVIIPMPAAELPPRGRID</sequence>
<evidence type="ECO:0000256" key="8">
    <source>
        <dbReference type="ARBA" id="ARBA00022989"/>
    </source>
</evidence>
<evidence type="ECO:0000256" key="2">
    <source>
        <dbReference type="ARBA" id="ARBA00006555"/>
    </source>
</evidence>
<dbReference type="SUPFAM" id="SSF74653">
    <property type="entry name" value="TolA/TonB C-terminal domain"/>
    <property type="match status" value="4"/>
</dbReference>
<keyword evidence="5" id="KW-0997">Cell inner membrane</keyword>
<comment type="subcellular location">
    <subcellularLocation>
        <location evidence="1">Cell inner membrane</location>
        <topology evidence="1">Single-pass membrane protein</topology>
        <orientation evidence="1">Periplasmic side</orientation>
    </subcellularLocation>
</comment>
<evidence type="ECO:0000256" key="5">
    <source>
        <dbReference type="ARBA" id="ARBA00022519"/>
    </source>
</evidence>
<dbReference type="PANTHER" id="PTHR33446">
    <property type="entry name" value="PROTEIN TONB-RELATED"/>
    <property type="match status" value="1"/>
</dbReference>
<keyword evidence="9" id="KW-0472">Membrane</keyword>
<dbReference type="Gene3D" id="3.30.1150.10">
    <property type="match status" value="4"/>
</dbReference>
<proteinExistence type="inferred from homology"/>
<evidence type="ECO:0000256" key="7">
    <source>
        <dbReference type="ARBA" id="ARBA00022927"/>
    </source>
</evidence>
<keyword evidence="12" id="KW-1185">Reference proteome</keyword>
<dbReference type="InterPro" id="IPR006260">
    <property type="entry name" value="TonB/TolA_C"/>
</dbReference>
<gene>
    <name evidence="11" type="ORF">O9Z63_18540</name>
</gene>